<evidence type="ECO:0000256" key="1">
    <source>
        <dbReference type="SAM" id="Phobius"/>
    </source>
</evidence>
<keyword evidence="1" id="KW-0812">Transmembrane</keyword>
<proteinExistence type="predicted"/>
<name>A0A3N4KN84_9PEZI</name>
<dbReference type="EMBL" id="ML119148">
    <property type="protein sequence ID" value="RPB09811.1"/>
    <property type="molecule type" value="Genomic_DNA"/>
</dbReference>
<evidence type="ECO:0000313" key="3">
    <source>
        <dbReference type="Proteomes" id="UP000277580"/>
    </source>
</evidence>
<protein>
    <submittedName>
        <fullName evidence="2">Uncharacterized protein</fullName>
    </submittedName>
</protein>
<evidence type="ECO:0000313" key="2">
    <source>
        <dbReference type="EMBL" id="RPB09811.1"/>
    </source>
</evidence>
<keyword evidence="3" id="KW-1185">Reference proteome</keyword>
<reference evidence="2 3" key="1">
    <citation type="journal article" date="2018" name="Nat. Ecol. Evol.">
        <title>Pezizomycetes genomes reveal the molecular basis of ectomycorrhizal truffle lifestyle.</title>
        <authorList>
            <person name="Murat C."/>
            <person name="Payen T."/>
            <person name="Noel B."/>
            <person name="Kuo A."/>
            <person name="Morin E."/>
            <person name="Chen J."/>
            <person name="Kohler A."/>
            <person name="Krizsan K."/>
            <person name="Balestrini R."/>
            <person name="Da Silva C."/>
            <person name="Montanini B."/>
            <person name="Hainaut M."/>
            <person name="Levati E."/>
            <person name="Barry K.W."/>
            <person name="Belfiori B."/>
            <person name="Cichocki N."/>
            <person name="Clum A."/>
            <person name="Dockter R.B."/>
            <person name="Fauchery L."/>
            <person name="Guy J."/>
            <person name="Iotti M."/>
            <person name="Le Tacon F."/>
            <person name="Lindquist E.A."/>
            <person name="Lipzen A."/>
            <person name="Malagnac F."/>
            <person name="Mello A."/>
            <person name="Molinier V."/>
            <person name="Miyauchi S."/>
            <person name="Poulain J."/>
            <person name="Riccioni C."/>
            <person name="Rubini A."/>
            <person name="Sitrit Y."/>
            <person name="Splivallo R."/>
            <person name="Traeger S."/>
            <person name="Wang M."/>
            <person name="Zifcakova L."/>
            <person name="Wipf D."/>
            <person name="Zambonelli A."/>
            <person name="Paolocci F."/>
            <person name="Nowrousian M."/>
            <person name="Ottonello S."/>
            <person name="Baldrian P."/>
            <person name="Spatafora J.W."/>
            <person name="Henrissat B."/>
            <person name="Nagy L.G."/>
            <person name="Aury J.M."/>
            <person name="Wincker P."/>
            <person name="Grigoriev I.V."/>
            <person name="Bonfante P."/>
            <person name="Martin F.M."/>
        </authorList>
    </citation>
    <scope>NUCLEOTIDE SEQUENCE [LARGE SCALE GENOMIC DNA]</scope>
    <source>
        <strain evidence="2 3">CCBAS932</strain>
    </source>
</reference>
<dbReference type="InParanoid" id="A0A3N4KN84"/>
<keyword evidence="1" id="KW-0472">Membrane</keyword>
<sequence length="108" mass="12315">MVGVNDQAADRDLLRTNMRCGVFLYNPITMELVAAAVILVNRTHSRQPCFQPSHNCTWRVTPYLFPRHRRTIVIGLGALEISFKSVSYRLAQIPYSRPSGKLKQLQQS</sequence>
<dbReference type="Proteomes" id="UP000277580">
    <property type="component" value="Unassembled WGS sequence"/>
</dbReference>
<gene>
    <name evidence="2" type="ORF">P167DRAFT_286785</name>
</gene>
<organism evidence="2 3">
    <name type="scientific">Morchella conica CCBAS932</name>
    <dbReference type="NCBI Taxonomy" id="1392247"/>
    <lineage>
        <taxon>Eukaryota</taxon>
        <taxon>Fungi</taxon>
        <taxon>Dikarya</taxon>
        <taxon>Ascomycota</taxon>
        <taxon>Pezizomycotina</taxon>
        <taxon>Pezizomycetes</taxon>
        <taxon>Pezizales</taxon>
        <taxon>Morchellaceae</taxon>
        <taxon>Morchella</taxon>
    </lineage>
</organism>
<dbReference type="AlphaFoldDB" id="A0A3N4KN84"/>
<feature type="transmembrane region" description="Helical" evidence="1">
    <location>
        <begin position="22"/>
        <end position="40"/>
    </location>
</feature>
<accession>A0A3N4KN84</accession>
<keyword evidence="1" id="KW-1133">Transmembrane helix</keyword>